<dbReference type="OrthoDB" id="4159136at2759"/>
<dbReference type="AlphaFoldDB" id="A0A8K0L5T6"/>
<organism evidence="2 3">
    <name type="scientific">Elsinoe batatas</name>
    <dbReference type="NCBI Taxonomy" id="2601811"/>
    <lineage>
        <taxon>Eukaryota</taxon>
        <taxon>Fungi</taxon>
        <taxon>Dikarya</taxon>
        <taxon>Ascomycota</taxon>
        <taxon>Pezizomycotina</taxon>
        <taxon>Dothideomycetes</taxon>
        <taxon>Dothideomycetidae</taxon>
        <taxon>Myriangiales</taxon>
        <taxon>Elsinoaceae</taxon>
        <taxon>Elsinoe</taxon>
    </lineage>
</organism>
<keyword evidence="3" id="KW-1185">Reference proteome</keyword>
<dbReference type="PANTHER" id="PTHR34693:SF5">
    <property type="match status" value="1"/>
</dbReference>
<feature type="region of interest" description="Disordered" evidence="1">
    <location>
        <begin position="50"/>
        <end position="163"/>
    </location>
</feature>
<dbReference type="InterPro" id="IPR022024">
    <property type="entry name" value="DUF3602"/>
</dbReference>
<gene>
    <name evidence="2" type="ORF">KVT40_003285</name>
</gene>
<evidence type="ECO:0000313" key="3">
    <source>
        <dbReference type="Proteomes" id="UP000809789"/>
    </source>
</evidence>
<feature type="compositionally biased region" description="Basic and acidic residues" evidence="1">
    <location>
        <begin position="119"/>
        <end position="157"/>
    </location>
</feature>
<proteinExistence type="predicted"/>
<name>A0A8K0L5T6_9PEZI</name>
<dbReference type="EMBL" id="JAESVG020000003">
    <property type="protein sequence ID" value="KAG8629420.1"/>
    <property type="molecule type" value="Genomic_DNA"/>
</dbReference>
<evidence type="ECO:0000256" key="1">
    <source>
        <dbReference type="SAM" id="MobiDB-lite"/>
    </source>
</evidence>
<sequence length="163" mass="17239">MPYGRGGAGNFEAAQAAKQAAQDRAANDVEAQKCVDDDFTKSLAEARAPAQYAHSGRGGAGNYYSPQELTKTGQFEATAPGTEQPEIPATSTSQSRAQVTLSAYQGRGGAGNYETTAADAKEMSKTQAEQAEKEQEKIRETIAKDVESGLARPERARLPGNQP</sequence>
<dbReference type="PANTHER" id="PTHR34693">
    <property type="entry name" value="PROTEIN PAR32"/>
    <property type="match status" value="1"/>
</dbReference>
<reference evidence="2" key="1">
    <citation type="submission" date="2021-07" db="EMBL/GenBank/DDBJ databases">
        <title>Elsinoe batatas strain:CRI-CJ2 Genome sequencing and assembly.</title>
        <authorList>
            <person name="Huang L."/>
        </authorList>
    </citation>
    <scope>NUCLEOTIDE SEQUENCE</scope>
    <source>
        <strain evidence="2">CRI-CJ2</strain>
    </source>
</reference>
<dbReference type="InterPro" id="IPR053203">
    <property type="entry name" value="Cisplatin_resist-associated"/>
</dbReference>
<dbReference type="Pfam" id="PF12223">
    <property type="entry name" value="DUF3602"/>
    <property type="match status" value="1"/>
</dbReference>
<dbReference type="Proteomes" id="UP000809789">
    <property type="component" value="Unassembled WGS sequence"/>
</dbReference>
<feature type="compositionally biased region" description="Polar residues" evidence="1">
    <location>
        <begin position="89"/>
        <end position="103"/>
    </location>
</feature>
<comment type="caution">
    <text evidence="2">The sequence shown here is derived from an EMBL/GenBank/DDBJ whole genome shotgun (WGS) entry which is preliminary data.</text>
</comment>
<feature type="compositionally biased region" description="Polar residues" evidence="1">
    <location>
        <begin position="64"/>
        <end position="75"/>
    </location>
</feature>
<evidence type="ECO:0000313" key="2">
    <source>
        <dbReference type="EMBL" id="KAG8629420.1"/>
    </source>
</evidence>
<protein>
    <submittedName>
        <fullName evidence="2">Uncharacterized protein</fullName>
    </submittedName>
</protein>
<accession>A0A8K0L5T6</accession>